<accession>Q1IPP5</accession>
<dbReference type="STRING" id="204669.Acid345_2154"/>
<evidence type="ECO:0000313" key="2">
    <source>
        <dbReference type="EMBL" id="ABF41155.1"/>
    </source>
</evidence>
<protein>
    <recommendedName>
        <fullName evidence="1">DinB-like domain-containing protein</fullName>
    </recommendedName>
</protein>
<dbReference type="OrthoDB" id="9793216at2"/>
<dbReference type="InterPro" id="IPR034660">
    <property type="entry name" value="DinB/YfiT-like"/>
</dbReference>
<dbReference type="EnsemblBacteria" id="ABF41155">
    <property type="protein sequence ID" value="ABF41155"/>
    <property type="gene ID" value="Acid345_2154"/>
</dbReference>
<evidence type="ECO:0000313" key="3">
    <source>
        <dbReference type="Proteomes" id="UP000002432"/>
    </source>
</evidence>
<sequence length="151" mass="17366">MNPLAREFWSRMDAAEQKLSLVSEEDARQPLRPDGWSRKEILGHLVDSACINHVRIVFATTLDGYECPKYDQDAWVVLHGYAQVPWPAILDQWRARYTWMAEMVTNLPDAALDRQFTITGFPPTTIADWINDCLQHLDHHVHQIVTVPATT</sequence>
<dbReference type="SUPFAM" id="SSF109854">
    <property type="entry name" value="DinB/YfiT-like putative metalloenzymes"/>
    <property type="match status" value="1"/>
</dbReference>
<dbReference type="Proteomes" id="UP000002432">
    <property type="component" value="Chromosome"/>
</dbReference>
<reference evidence="2 3" key="1">
    <citation type="journal article" date="2009" name="Appl. Environ. Microbiol.">
        <title>Three genomes from the phylum Acidobacteria provide insight into the lifestyles of these microorganisms in soils.</title>
        <authorList>
            <person name="Ward N.L."/>
            <person name="Challacombe J.F."/>
            <person name="Janssen P.H."/>
            <person name="Henrissat B."/>
            <person name="Coutinho P.M."/>
            <person name="Wu M."/>
            <person name="Xie G."/>
            <person name="Haft D.H."/>
            <person name="Sait M."/>
            <person name="Badger J."/>
            <person name="Barabote R.D."/>
            <person name="Bradley B."/>
            <person name="Brettin T.S."/>
            <person name="Brinkac L.M."/>
            <person name="Bruce D."/>
            <person name="Creasy T."/>
            <person name="Daugherty S.C."/>
            <person name="Davidsen T.M."/>
            <person name="DeBoy R.T."/>
            <person name="Detter J.C."/>
            <person name="Dodson R.J."/>
            <person name="Durkin A.S."/>
            <person name="Ganapathy A."/>
            <person name="Gwinn-Giglio M."/>
            <person name="Han C.S."/>
            <person name="Khouri H."/>
            <person name="Kiss H."/>
            <person name="Kothari S.P."/>
            <person name="Madupu R."/>
            <person name="Nelson K.E."/>
            <person name="Nelson W.C."/>
            <person name="Paulsen I."/>
            <person name="Penn K."/>
            <person name="Ren Q."/>
            <person name="Rosovitz M.J."/>
            <person name="Selengut J.D."/>
            <person name="Shrivastava S."/>
            <person name="Sullivan S.A."/>
            <person name="Tapia R."/>
            <person name="Thompson L.S."/>
            <person name="Watkins K.L."/>
            <person name="Yang Q."/>
            <person name="Yu C."/>
            <person name="Zafar N."/>
            <person name="Zhou L."/>
            <person name="Kuske C.R."/>
        </authorList>
    </citation>
    <scope>NUCLEOTIDE SEQUENCE [LARGE SCALE GENOMIC DNA]</scope>
    <source>
        <strain evidence="2 3">Ellin345</strain>
    </source>
</reference>
<dbReference type="InterPro" id="IPR024775">
    <property type="entry name" value="DinB-like"/>
</dbReference>
<feature type="domain" description="DinB-like" evidence="1">
    <location>
        <begin position="17"/>
        <end position="144"/>
    </location>
</feature>
<gene>
    <name evidence="2" type="ordered locus">Acid345_2154</name>
</gene>
<dbReference type="EMBL" id="CP000360">
    <property type="protein sequence ID" value="ABF41155.1"/>
    <property type="molecule type" value="Genomic_DNA"/>
</dbReference>
<keyword evidence="3" id="KW-1185">Reference proteome</keyword>
<name>Q1IPP5_KORVE</name>
<dbReference type="Gene3D" id="1.20.120.450">
    <property type="entry name" value="dinb family like domain"/>
    <property type="match status" value="1"/>
</dbReference>
<dbReference type="HOGENOM" id="CLU_105789_4_0_0"/>
<dbReference type="AlphaFoldDB" id="Q1IPP5"/>
<organism evidence="2 3">
    <name type="scientific">Koribacter versatilis (strain Ellin345)</name>
    <dbReference type="NCBI Taxonomy" id="204669"/>
    <lineage>
        <taxon>Bacteria</taxon>
        <taxon>Pseudomonadati</taxon>
        <taxon>Acidobacteriota</taxon>
        <taxon>Terriglobia</taxon>
        <taxon>Terriglobales</taxon>
        <taxon>Candidatus Korobacteraceae</taxon>
        <taxon>Candidatus Korobacter</taxon>
    </lineage>
</organism>
<proteinExistence type="predicted"/>
<dbReference type="KEGG" id="aba:Acid345_2154"/>
<dbReference type="eggNOG" id="COG0456">
    <property type="taxonomic scope" value="Bacteria"/>
</dbReference>
<dbReference type="Pfam" id="PF12867">
    <property type="entry name" value="DinB_2"/>
    <property type="match status" value="1"/>
</dbReference>
<evidence type="ECO:0000259" key="1">
    <source>
        <dbReference type="Pfam" id="PF12867"/>
    </source>
</evidence>